<evidence type="ECO:0000256" key="11">
    <source>
        <dbReference type="PROSITE-ProRule" id="PRU01263"/>
    </source>
</evidence>
<dbReference type="SUPFAM" id="SSF57667">
    <property type="entry name" value="beta-beta-alpha zinc fingers"/>
    <property type="match status" value="4"/>
</dbReference>
<evidence type="ECO:0000256" key="9">
    <source>
        <dbReference type="ARBA" id="ARBA00023242"/>
    </source>
</evidence>
<dbReference type="SMART" id="SM00355">
    <property type="entry name" value="ZnF_C2H2"/>
    <property type="match status" value="7"/>
</dbReference>
<dbReference type="InterPro" id="IPR050331">
    <property type="entry name" value="Zinc_finger"/>
</dbReference>
<feature type="binding site" evidence="11">
    <location>
        <position position="10"/>
    </location>
    <ligand>
        <name>Zn(2+)</name>
        <dbReference type="ChEBI" id="CHEBI:29105"/>
    </ligand>
</feature>
<dbReference type="PANTHER" id="PTHR16515">
    <property type="entry name" value="PR DOMAIN ZINC FINGER PROTEIN"/>
    <property type="match status" value="1"/>
</dbReference>
<evidence type="ECO:0000256" key="5">
    <source>
        <dbReference type="ARBA" id="ARBA00022833"/>
    </source>
</evidence>
<evidence type="ECO:0000256" key="2">
    <source>
        <dbReference type="ARBA" id="ARBA00022723"/>
    </source>
</evidence>
<protein>
    <submittedName>
        <fullName evidence="16">Zinc finger protein Paris-like</fullName>
    </submittedName>
</protein>
<name>A0AB39ZS42_DROSZ</name>
<feature type="binding site" evidence="11">
    <location>
        <position position="55"/>
    </location>
    <ligand>
        <name>Zn(2+)</name>
        <dbReference type="ChEBI" id="CHEBI:29105"/>
    </ligand>
</feature>
<comment type="subcellular location">
    <subcellularLocation>
        <location evidence="1">Nucleus</location>
    </subcellularLocation>
</comment>
<feature type="binding site" evidence="11">
    <location>
        <position position="58"/>
    </location>
    <ligand>
        <name>Zn(2+)</name>
        <dbReference type="ChEBI" id="CHEBI:29105"/>
    </ligand>
</feature>
<reference evidence="16" key="1">
    <citation type="submission" date="2025-08" db="UniProtKB">
        <authorList>
            <consortium name="RefSeq"/>
        </authorList>
    </citation>
    <scope>IDENTIFICATION</scope>
</reference>
<dbReference type="Gene3D" id="3.40.1800.20">
    <property type="match status" value="1"/>
</dbReference>
<dbReference type="GO" id="GO:0003677">
    <property type="term" value="F:DNA binding"/>
    <property type="evidence" value="ECO:0007669"/>
    <property type="project" value="UniProtKB-KW"/>
</dbReference>
<dbReference type="PROSITE" id="PS51915">
    <property type="entry name" value="ZAD"/>
    <property type="match status" value="1"/>
</dbReference>
<dbReference type="InterPro" id="IPR036236">
    <property type="entry name" value="Znf_C2H2_sf"/>
</dbReference>
<feature type="domain" description="C2H2-type" evidence="13">
    <location>
        <begin position="314"/>
        <end position="341"/>
    </location>
</feature>
<evidence type="ECO:0000256" key="8">
    <source>
        <dbReference type="ARBA" id="ARBA00023163"/>
    </source>
</evidence>
<evidence type="ECO:0000256" key="1">
    <source>
        <dbReference type="ARBA" id="ARBA00004123"/>
    </source>
</evidence>
<dbReference type="PROSITE" id="PS50157">
    <property type="entry name" value="ZINC_FINGER_C2H2_2"/>
    <property type="match status" value="7"/>
</dbReference>
<keyword evidence="2 11" id="KW-0479">Metal-binding</keyword>
<evidence type="ECO:0000256" key="3">
    <source>
        <dbReference type="ARBA" id="ARBA00022737"/>
    </source>
</evidence>
<feature type="compositionally biased region" description="Acidic residues" evidence="12">
    <location>
        <begin position="237"/>
        <end position="246"/>
    </location>
</feature>
<dbReference type="GO" id="GO:0002009">
    <property type="term" value="P:morphogenesis of an epithelium"/>
    <property type="evidence" value="ECO:0007669"/>
    <property type="project" value="UniProtKB-ARBA"/>
</dbReference>
<dbReference type="SMART" id="SM00868">
    <property type="entry name" value="zf-AD"/>
    <property type="match status" value="1"/>
</dbReference>
<feature type="domain" description="ZAD" evidence="14">
    <location>
        <begin position="5"/>
        <end position="82"/>
    </location>
</feature>
<dbReference type="GeneID" id="108018989"/>
<sequence>MAKLKRCRTCLGRSDGMVNIFDYDPNYLDVNIAEMISHCIRCQVSRGDSLPETICKPCLEEAKSAYDTIRKFERSHQFLKGNSLEEHVSIVLDRPGTTRLYCQDKRQEAGGDWPEEGSPKVIKEATIEGPSKVKIEDTMIDHPWIKEASTDELFPYPAEIAHNMVEVSQEGSLKPEQFQYQLNVEDSDEELLEEFLEETSVDIPHFQVKNEPVEEDPSEEEDYGMDYQVKSEHMEEYVPEDTETGQEDTSREENTRKYTCPQCPKQFGRMSALKDHIVVHTEEKPYECVSCSKRFKSARYLKEHHSIHTGERPFKCTHCSNSYRKKTCLQRHIQTYMGVRPFKCTHCPKTFAKDYDLQSHIRNYSGKKPYQCTVCSKTFATKSVLNVHARIHSGEKPFKCPQCARDFLWKSSLLSHMLRHSDEKPFTCSLCSVSYKEKRSLQRHMRIHKKK</sequence>
<feature type="domain" description="C2H2-type" evidence="13">
    <location>
        <begin position="342"/>
        <end position="369"/>
    </location>
</feature>
<dbReference type="GO" id="GO:0048598">
    <property type="term" value="P:embryonic morphogenesis"/>
    <property type="evidence" value="ECO:0007669"/>
    <property type="project" value="UniProtKB-ARBA"/>
</dbReference>
<evidence type="ECO:0000259" key="14">
    <source>
        <dbReference type="PROSITE" id="PS51915"/>
    </source>
</evidence>
<accession>A0AB39ZS42</accession>
<feature type="domain" description="C2H2-type" evidence="13">
    <location>
        <begin position="426"/>
        <end position="451"/>
    </location>
</feature>
<keyword evidence="15" id="KW-1185">Reference proteome</keyword>
<dbReference type="InterPro" id="IPR013087">
    <property type="entry name" value="Znf_C2H2_type"/>
</dbReference>
<dbReference type="PROSITE" id="PS00028">
    <property type="entry name" value="ZINC_FINGER_C2H2_1"/>
    <property type="match status" value="5"/>
</dbReference>
<dbReference type="GO" id="GO:0005634">
    <property type="term" value="C:nucleus"/>
    <property type="evidence" value="ECO:0007669"/>
    <property type="project" value="UniProtKB-SubCell"/>
</dbReference>
<keyword evidence="9" id="KW-0539">Nucleus</keyword>
<keyword evidence="6" id="KW-0805">Transcription regulation</keyword>
<feature type="binding site" evidence="11">
    <location>
        <position position="7"/>
    </location>
    <ligand>
        <name>Zn(2+)</name>
        <dbReference type="ChEBI" id="CHEBI:29105"/>
    </ligand>
</feature>
<dbReference type="AlphaFoldDB" id="A0AB39ZS42"/>
<keyword evidence="4 10" id="KW-0863">Zinc-finger</keyword>
<evidence type="ECO:0000256" key="6">
    <source>
        <dbReference type="ARBA" id="ARBA00023015"/>
    </source>
</evidence>
<dbReference type="GO" id="GO:0008270">
    <property type="term" value="F:zinc ion binding"/>
    <property type="evidence" value="ECO:0007669"/>
    <property type="project" value="UniProtKB-UniRule"/>
</dbReference>
<evidence type="ECO:0000256" key="12">
    <source>
        <dbReference type="SAM" id="MobiDB-lite"/>
    </source>
</evidence>
<evidence type="ECO:0000256" key="4">
    <source>
        <dbReference type="ARBA" id="ARBA00022771"/>
    </source>
</evidence>
<dbReference type="Pfam" id="PF00096">
    <property type="entry name" value="zf-C2H2"/>
    <property type="match status" value="4"/>
</dbReference>
<keyword evidence="3" id="KW-0677">Repeat</keyword>
<feature type="domain" description="C2H2-type" evidence="13">
    <location>
        <begin position="398"/>
        <end position="425"/>
    </location>
</feature>
<dbReference type="Gene3D" id="3.30.160.60">
    <property type="entry name" value="Classic Zinc Finger"/>
    <property type="match status" value="7"/>
</dbReference>
<feature type="domain" description="C2H2-type" evidence="13">
    <location>
        <begin position="370"/>
        <end position="397"/>
    </location>
</feature>
<dbReference type="Proteomes" id="UP001652628">
    <property type="component" value="Chromosome X"/>
</dbReference>
<dbReference type="Pfam" id="PF07776">
    <property type="entry name" value="zf-AD"/>
    <property type="match status" value="1"/>
</dbReference>
<keyword evidence="7" id="KW-0238">DNA-binding</keyword>
<keyword evidence="5 11" id="KW-0862">Zinc</keyword>
<keyword evidence="8" id="KW-0804">Transcription</keyword>
<dbReference type="PANTHER" id="PTHR16515:SF49">
    <property type="entry name" value="GASTRULA ZINC FINGER PROTEIN XLCGF49.1-LIKE-RELATED"/>
    <property type="match status" value="1"/>
</dbReference>
<evidence type="ECO:0000256" key="10">
    <source>
        <dbReference type="PROSITE-ProRule" id="PRU00042"/>
    </source>
</evidence>
<dbReference type="GO" id="GO:0006357">
    <property type="term" value="P:regulation of transcription by RNA polymerase II"/>
    <property type="evidence" value="ECO:0007669"/>
    <property type="project" value="UniProtKB-ARBA"/>
</dbReference>
<dbReference type="RefSeq" id="XP_016942085.2">
    <property type="nucleotide sequence ID" value="XM_017086596.4"/>
</dbReference>
<feature type="region of interest" description="Disordered" evidence="12">
    <location>
        <begin position="235"/>
        <end position="257"/>
    </location>
</feature>
<evidence type="ECO:0000259" key="13">
    <source>
        <dbReference type="PROSITE" id="PS50157"/>
    </source>
</evidence>
<proteinExistence type="predicted"/>
<organism evidence="15 16">
    <name type="scientific">Drosophila suzukii</name>
    <name type="common">Spotted-wing drosophila fruit fly</name>
    <dbReference type="NCBI Taxonomy" id="28584"/>
    <lineage>
        <taxon>Eukaryota</taxon>
        <taxon>Metazoa</taxon>
        <taxon>Ecdysozoa</taxon>
        <taxon>Arthropoda</taxon>
        <taxon>Hexapoda</taxon>
        <taxon>Insecta</taxon>
        <taxon>Pterygota</taxon>
        <taxon>Neoptera</taxon>
        <taxon>Endopterygota</taxon>
        <taxon>Diptera</taxon>
        <taxon>Brachycera</taxon>
        <taxon>Muscomorpha</taxon>
        <taxon>Ephydroidea</taxon>
        <taxon>Drosophilidae</taxon>
        <taxon>Drosophila</taxon>
        <taxon>Sophophora</taxon>
    </lineage>
</organism>
<dbReference type="InterPro" id="IPR012934">
    <property type="entry name" value="Znf_AD"/>
</dbReference>
<feature type="domain" description="C2H2-type" evidence="13">
    <location>
        <begin position="258"/>
        <end position="285"/>
    </location>
</feature>
<evidence type="ECO:0000313" key="15">
    <source>
        <dbReference type="Proteomes" id="UP001652628"/>
    </source>
</evidence>
<feature type="domain" description="C2H2-type" evidence="13">
    <location>
        <begin position="286"/>
        <end position="313"/>
    </location>
</feature>
<gene>
    <name evidence="16" type="primary">LOC108018989</name>
</gene>
<evidence type="ECO:0000313" key="16">
    <source>
        <dbReference type="RefSeq" id="XP_016942085.2"/>
    </source>
</evidence>
<dbReference type="SUPFAM" id="SSF57716">
    <property type="entry name" value="Glucocorticoid receptor-like (DNA-binding domain)"/>
    <property type="match status" value="1"/>
</dbReference>
<evidence type="ECO:0000256" key="7">
    <source>
        <dbReference type="ARBA" id="ARBA00023125"/>
    </source>
</evidence>